<evidence type="ECO:0000313" key="2">
    <source>
        <dbReference type="Proteomes" id="UP000789702"/>
    </source>
</evidence>
<accession>A0ACA9QZA4</accession>
<name>A0ACA9QZA4_9GLOM</name>
<evidence type="ECO:0000313" key="1">
    <source>
        <dbReference type="EMBL" id="CAG8770686.1"/>
    </source>
</evidence>
<dbReference type="Proteomes" id="UP000789702">
    <property type="component" value="Unassembled WGS sequence"/>
</dbReference>
<proteinExistence type="predicted"/>
<feature type="non-terminal residue" evidence="1">
    <location>
        <position position="44"/>
    </location>
</feature>
<gene>
    <name evidence="1" type="ORF">DHETER_LOCUS15810</name>
</gene>
<protein>
    <submittedName>
        <fullName evidence="1">11282_t:CDS:1</fullName>
    </submittedName>
</protein>
<comment type="caution">
    <text evidence="1">The sequence shown here is derived from an EMBL/GenBank/DDBJ whole genome shotgun (WGS) entry which is preliminary data.</text>
</comment>
<keyword evidence="2" id="KW-1185">Reference proteome</keyword>
<organism evidence="1 2">
    <name type="scientific">Dentiscutata heterogama</name>
    <dbReference type="NCBI Taxonomy" id="1316150"/>
    <lineage>
        <taxon>Eukaryota</taxon>
        <taxon>Fungi</taxon>
        <taxon>Fungi incertae sedis</taxon>
        <taxon>Mucoromycota</taxon>
        <taxon>Glomeromycotina</taxon>
        <taxon>Glomeromycetes</taxon>
        <taxon>Diversisporales</taxon>
        <taxon>Gigasporaceae</taxon>
        <taxon>Dentiscutata</taxon>
    </lineage>
</organism>
<reference evidence="1" key="1">
    <citation type="submission" date="2021-06" db="EMBL/GenBank/DDBJ databases">
        <authorList>
            <person name="Kallberg Y."/>
            <person name="Tangrot J."/>
            <person name="Rosling A."/>
        </authorList>
    </citation>
    <scope>NUCLEOTIDE SEQUENCE</scope>
    <source>
        <strain evidence="1">IL203A</strain>
    </source>
</reference>
<dbReference type="EMBL" id="CAJVPU010056618">
    <property type="protein sequence ID" value="CAG8770686.1"/>
    <property type="molecule type" value="Genomic_DNA"/>
</dbReference>
<sequence>MSKHDLLTSLLKANHDTKNKVPMSISDEDIRSILLDIFLGGSGT</sequence>